<proteinExistence type="predicted"/>
<accession>A0A1F5ZMH8</accession>
<comment type="caution">
    <text evidence="6">The sequence shown here is derived from an EMBL/GenBank/DDBJ whole genome shotgun (WGS) entry which is preliminary data.</text>
</comment>
<dbReference type="Proteomes" id="UP000177383">
    <property type="component" value="Unassembled WGS sequence"/>
</dbReference>
<evidence type="ECO:0000256" key="5">
    <source>
        <dbReference type="SAM" id="Phobius"/>
    </source>
</evidence>
<reference evidence="6 7" key="1">
    <citation type="journal article" date="2016" name="Nat. Commun.">
        <title>Thousands of microbial genomes shed light on interconnected biogeochemical processes in an aquifer system.</title>
        <authorList>
            <person name="Anantharaman K."/>
            <person name="Brown C.T."/>
            <person name="Hug L.A."/>
            <person name="Sharon I."/>
            <person name="Castelle C.J."/>
            <person name="Probst A.J."/>
            <person name="Thomas B.C."/>
            <person name="Singh A."/>
            <person name="Wilkins M.J."/>
            <person name="Karaoz U."/>
            <person name="Brodie E.L."/>
            <person name="Williams K.H."/>
            <person name="Hubbard S.S."/>
            <person name="Banfield J.F."/>
        </authorList>
    </citation>
    <scope>NUCLEOTIDE SEQUENCE [LARGE SCALE GENOMIC DNA]</scope>
</reference>
<dbReference type="Pfam" id="PF02361">
    <property type="entry name" value="CbiQ"/>
    <property type="match status" value="1"/>
</dbReference>
<protein>
    <recommendedName>
        <fullName evidence="8">Cobalt ABC transporter permease</fullName>
    </recommendedName>
</protein>
<comment type="subcellular location">
    <subcellularLocation>
        <location evidence="1">Membrane</location>
        <topology evidence="1">Multi-pass membrane protein</topology>
    </subcellularLocation>
</comment>
<dbReference type="GO" id="GO:0005886">
    <property type="term" value="C:plasma membrane"/>
    <property type="evidence" value="ECO:0007669"/>
    <property type="project" value="UniProtKB-ARBA"/>
</dbReference>
<feature type="transmembrane region" description="Helical" evidence="5">
    <location>
        <begin position="6"/>
        <end position="34"/>
    </location>
</feature>
<evidence type="ECO:0000313" key="6">
    <source>
        <dbReference type="EMBL" id="OGG13631.1"/>
    </source>
</evidence>
<name>A0A1F5ZMH8_9BACT</name>
<dbReference type="InterPro" id="IPR003339">
    <property type="entry name" value="ABC/ECF_trnsptr_transmembrane"/>
</dbReference>
<feature type="transmembrane region" description="Helical" evidence="5">
    <location>
        <begin position="55"/>
        <end position="73"/>
    </location>
</feature>
<keyword evidence="2 5" id="KW-0812">Transmembrane</keyword>
<dbReference type="CDD" id="cd16914">
    <property type="entry name" value="EcfT"/>
    <property type="match status" value="1"/>
</dbReference>
<evidence type="ECO:0008006" key="8">
    <source>
        <dbReference type="Google" id="ProtNLM"/>
    </source>
</evidence>
<keyword evidence="4 5" id="KW-0472">Membrane</keyword>
<sequence>MSKETIKLIILIFITSYIALSRNPLIIAFLALIISLFSLLDKKTQKNIAKRIKPLFFISLLIMGFQLIFNTTVDTHTRLYLGIFQGIKIYSLSMLVFVYTSKTGASQILKGLNFLPKKVQLVLTITLSLLPIILDEAEKIRLVQKARGYQSSLINPLKSIFPLIIPLIHRTLRRTEQISLVMQTKGLSLD</sequence>
<organism evidence="6 7">
    <name type="scientific">Candidatus Gottesmanbacteria bacterium RIFCSPHIGHO2_01_FULL_39_10</name>
    <dbReference type="NCBI Taxonomy" id="1798375"/>
    <lineage>
        <taxon>Bacteria</taxon>
        <taxon>Candidatus Gottesmaniibacteriota</taxon>
    </lineage>
</organism>
<gene>
    <name evidence="6" type="ORF">A2773_06170</name>
</gene>
<keyword evidence="3 5" id="KW-1133">Transmembrane helix</keyword>
<dbReference type="EMBL" id="MFJE01000044">
    <property type="protein sequence ID" value="OGG13631.1"/>
    <property type="molecule type" value="Genomic_DNA"/>
</dbReference>
<evidence type="ECO:0000256" key="4">
    <source>
        <dbReference type="ARBA" id="ARBA00023136"/>
    </source>
</evidence>
<evidence type="ECO:0000256" key="1">
    <source>
        <dbReference type="ARBA" id="ARBA00004141"/>
    </source>
</evidence>
<evidence type="ECO:0000313" key="7">
    <source>
        <dbReference type="Proteomes" id="UP000177383"/>
    </source>
</evidence>
<dbReference type="AlphaFoldDB" id="A0A1F5ZMH8"/>
<evidence type="ECO:0000256" key="3">
    <source>
        <dbReference type="ARBA" id="ARBA00022989"/>
    </source>
</evidence>
<dbReference type="STRING" id="1798375.A2773_06170"/>
<evidence type="ECO:0000256" key="2">
    <source>
        <dbReference type="ARBA" id="ARBA00022692"/>
    </source>
</evidence>
<feature type="transmembrane region" description="Helical" evidence="5">
    <location>
        <begin position="79"/>
        <end position="100"/>
    </location>
</feature>